<name>A0A392PE59_9FABA</name>
<proteinExistence type="predicted"/>
<evidence type="ECO:0000313" key="1">
    <source>
        <dbReference type="EMBL" id="MCI09927.1"/>
    </source>
</evidence>
<organism evidence="1 2">
    <name type="scientific">Trifolium medium</name>
    <dbReference type="NCBI Taxonomy" id="97028"/>
    <lineage>
        <taxon>Eukaryota</taxon>
        <taxon>Viridiplantae</taxon>
        <taxon>Streptophyta</taxon>
        <taxon>Embryophyta</taxon>
        <taxon>Tracheophyta</taxon>
        <taxon>Spermatophyta</taxon>
        <taxon>Magnoliopsida</taxon>
        <taxon>eudicotyledons</taxon>
        <taxon>Gunneridae</taxon>
        <taxon>Pentapetalae</taxon>
        <taxon>rosids</taxon>
        <taxon>fabids</taxon>
        <taxon>Fabales</taxon>
        <taxon>Fabaceae</taxon>
        <taxon>Papilionoideae</taxon>
        <taxon>50 kb inversion clade</taxon>
        <taxon>NPAAA clade</taxon>
        <taxon>Hologalegina</taxon>
        <taxon>IRL clade</taxon>
        <taxon>Trifolieae</taxon>
        <taxon>Trifolium</taxon>
    </lineage>
</organism>
<keyword evidence="2" id="KW-1185">Reference proteome</keyword>
<feature type="non-terminal residue" evidence="1">
    <location>
        <position position="205"/>
    </location>
</feature>
<dbReference type="Proteomes" id="UP000265520">
    <property type="component" value="Unassembled WGS sequence"/>
</dbReference>
<dbReference type="GO" id="GO:0005737">
    <property type="term" value="C:cytoplasm"/>
    <property type="evidence" value="ECO:0007669"/>
    <property type="project" value="TreeGrafter"/>
</dbReference>
<dbReference type="PANTHER" id="PTHR13650:SF0">
    <property type="entry name" value="SPATACSIN"/>
    <property type="match status" value="1"/>
</dbReference>
<dbReference type="AlphaFoldDB" id="A0A392PE59"/>
<dbReference type="InterPro" id="IPR028103">
    <property type="entry name" value="Spatacsin"/>
</dbReference>
<dbReference type="PANTHER" id="PTHR13650">
    <property type="entry name" value="SPATACSIN"/>
    <property type="match status" value="1"/>
</dbReference>
<accession>A0A392PE59</accession>
<sequence length="205" mass="23637">MILNQSLHSDISLLWESQLDYYVCRNHWKEVFRLLDLMPAYVLSAGSLQLNVDVVQPVSSSGCDVKPSNYGNFLYSLEELDSVCIEVPDVQIYKFSPDIFSGWIRMLTEEKLAERFIFLREYWEGTMELVALLARSGYISGKNNIRLEDDLNETSSVRDGTVQALHKIFVHHCAQYNLPNLLDLYLDHHRLVLDLDSLYALQDTA</sequence>
<protein>
    <submittedName>
        <fullName evidence="1">Uncharacterized protein</fullName>
    </submittedName>
</protein>
<comment type="caution">
    <text evidence="1">The sequence shown here is derived from an EMBL/GenBank/DDBJ whole genome shotgun (WGS) entry which is preliminary data.</text>
</comment>
<reference evidence="1 2" key="1">
    <citation type="journal article" date="2018" name="Front. Plant Sci.">
        <title>Red Clover (Trifolium pratense) and Zigzag Clover (T. medium) - A Picture of Genomic Similarities and Differences.</title>
        <authorList>
            <person name="Dluhosova J."/>
            <person name="Istvanek J."/>
            <person name="Nedelnik J."/>
            <person name="Repkova J."/>
        </authorList>
    </citation>
    <scope>NUCLEOTIDE SEQUENCE [LARGE SCALE GENOMIC DNA]</scope>
    <source>
        <strain evidence="2">cv. 10/8</strain>
        <tissue evidence="1">Leaf</tissue>
    </source>
</reference>
<dbReference type="EMBL" id="LXQA010074381">
    <property type="protein sequence ID" value="MCI09927.1"/>
    <property type="molecule type" value="Genomic_DNA"/>
</dbReference>
<evidence type="ECO:0000313" key="2">
    <source>
        <dbReference type="Proteomes" id="UP000265520"/>
    </source>
</evidence>